<feature type="transmembrane region" description="Helical" evidence="10">
    <location>
        <begin position="6"/>
        <end position="25"/>
    </location>
</feature>
<feature type="transmembrane region" description="Helical" evidence="10">
    <location>
        <begin position="32"/>
        <end position="55"/>
    </location>
</feature>
<evidence type="ECO:0000256" key="9">
    <source>
        <dbReference type="ARBA" id="ARBA00049940"/>
    </source>
</evidence>
<dbReference type="AlphaFoldDB" id="A0A1B1N456"/>
<dbReference type="STRING" id="1462996.AWM70_17785"/>
<evidence type="ECO:0000313" key="12">
    <source>
        <dbReference type="Proteomes" id="UP000092573"/>
    </source>
</evidence>
<accession>A0A1B1N456</accession>
<gene>
    <name evidence="10" type="primary">fluC</name>
    <name evidence="10" type="synonym">crcB</name>
    <name evidence="11" type="ORF">AWM70_17785</name>
</gene>
<comment type="catalytic activity">
    <reaction evidence="8">
        <text>fluoride(in) = fluoride(out)</text>
        <dbReference type="Rhea" id="RHEA:76159"/>
        <dbReference type="ChEBI" id="CHEBI:17051"/>
    </reaction>
    <physiologicalReaction direction="left-to-right" evidence="8">
        <dbReference type="Rhea" id="RHEA:76160"/>
    </physiologicalReaction>
</comment>
<dbReference type="HAMAP" id="MF_00454">
    <property type="entry name" value="FluC"/>
    <property type="match status" value="1"/>
</dbReference>
<dbReference type="KEGG" id="pyg:AWM70_17785"/>
<dbReference type="GO" id="GO:0140114">
    <property type="term" value="P:cellular detoxification of fluoride"/>
    <property type="evidence" value="ECO:0007669"/>
    <property type="project" value="UniProtKB-UniRule"/>
</dbReference>
<evidence type="ECO:0000256" key="2">
    <source>
        <dbReference type="ARBA" id="ARBA00022475"/>
    </source>
</evidence>
<dbReference type="Pfam" id="PF02537">
    <property type="entry name" value="CRCB"/>
    <property type="match status" value="1"/>
</dbReference>
<proteinExistence type="inferred from homology"/>
<feature type="binding site" evidence="10">
    <location>
        <position position="74"/>
    </location>
    <ligand>
        <name>Na(+)</name>
        <dbReference type="ChEBI" id="CHEBI:29101"/>
        <note>structural</note>
    </ligand>
</feature>
<protein>
    <recommendedName>
        <fullName evidence="10">Fluoride-specific ion channel FluC</fullName>
    </recommendedName>
</protein>
<comment type="function">
    <text evidence="9 10">Fluoride-specific ion channel. Important for reducing fluoride concentration in the cell, thus reducing its toxicity.</text>
</comment>
<evidence type="ECO:0000256" key="6">
    <source>
        <dbReference type="ARBA" id="ARBA00023303"/>
    </source>
</evidence>
<dbReference type="PANTHER" id="PTHR28259">
    <property type="entry name" value="FLUORIDE EXPORT PROTEIN 1-RELATED"/>
    <property type="match status" value="1"/>
</dbReference>
<feature type="transmembrane region" description="Helical" evidence="10">
    <location>
        <begin position="95"/>
        <end position="114"/>
    </location>
</feature>
<organism evidence="11 12">
    <name type="scientific">Paenibacillus yonginensis</name>
    <dbReference type="NCBI Taxonomy" id="1462996"/>
    <lineage>
        <taxon>Bacteria</taxon>
        <taxon>Bacillati</taxon>
        <taxon>Bacillota</taxon>
        <taxon>Bacilli</taxon>
        <taxon>Bacillales</taxon>
        <taxon>Paenibacillaceae</taxon>
        <taxon>Paenibacillus</taxon>
    </lineage>
</organism>
<reference evidence="11 12" key="1">
    <citation type="submission" date="2016-01" db="EMBL/GenBank/DDBJ databases">
        <title>Complete Genome Sequence of Paenibacillus yonginensis DCY84, a novel Plant Growth-Promoting Bacteria with Elicitation of Induced Systemic Resistance.</title>
        <authorList>
            <person name="Kim Y.J."/>
            <person name="Yang D.C."/>
            <person name="Sukweenadhi J."/>
        </authorList>
    </citation>
    <scope>NUCLEOTIDE SEQUENCE [LARGE SCALE GENOMIC DNA]</scope>
    <source>
        <strain evidence="11 12">DCY84</strain>
    </source>
</reference>
<dbReference type="PANTHER" id="PTHR28259:SF1">
    <property type="entry name" value="FLUORIDE EXPORT PROTEIN 1-RELATED"/>
    <property type="match status" value="1"/>
</dbReference>
<keyword evidence="6 10" id="KW-0407">Ion channel</keyword>
<keyword evidence="5 10" id="KW-0472">Membrane</keyword>
<evidence type="ECO:0000256" key="5">
    <source>
        <dbReference type="ARBA" id="ARBA00023136"/>
    </source>
</evidence>
<keyword evidence="10" id="KW-0915">Sodium</keyword>
<comment type="subcellular location">
    <subcellularLocation>
        <location evidence="1 10">Cell membrane</location>
        <topology evidence="1 10">Multi-pass membrane protein</topology>
    </subcellularLocation>
</comment>
<evidence type="ECO:0000313" key="11">
    <source>
        <dbReference type="EMBL" id="ANS76204.1"/>
    </source>
</evidence>
<evidence type="ECO:0000256" key="8">
    <source>
        <dbReference type="ARBA" id="ARBA00035585"/>
    </source>
</evidence>
<keyword evidence="2 10" id="KW-1003">Cell membrane</keyword>
<dbReference type="EMBL" id="CP014167">
    <property type="protein sequence ID" value="ANS76204.1"/>
    <property type="molecule type" value="Genomic_DNA"/>
</dbReference>
<dbReference type="GO" id="GO:0046872">
    <property type="term" value="F:metal ion binding"/>
    <property type="evidence" value="ECO:0007669"/>
    <property type="project" value="UniProtKB-KW"/>
</dbReference>
<dbReference type="Proteomes" id="UP000092573">
    <property type="component" value="Chromosome"/>
</dbReference>
<keyword evidence="10" id="KW-0813">Transport</keyword>
<keyword evidence="3 10" id="KW-0812">Transmembrane</keyword>
<feature type="binding site" evidence="10">
    <location>
        <position position="71"/>
    </location>
    <ligand>
        <name>Na(+)</name>
        <dbReference type="ChEBI" id="CHEBI:29101"/>
        <note>structural</note>
    </ligand>
</feature>
<dbReference type="RefSeq" id="WP_068698623.1">
    <property type="nucleotide sequence ID" value="NZ_CP014167.1"/>
</dbReference>
<keyword evidence="4 10" id="KW-1133">Transmembrane helix</keyword>
<name>A0A1B1N456_9BACL</name>
<feature type="transmembrane region" description="Helical" evidence="10">
    <location>
        <begin position="61"/>
        <end position="83"/>
    </location>
</feature>
<keyword evidence="12" id="KW-1185">Reference proteome</keyword>
<evidence type="ECO:0000256" key="3">
    <source>
        <dbReference type="ARBA" id="ARBA00022692"/>
    </source>
</evidence>
<keyword evidence="10" id="KW-0479">Metal-binding</keyword>
<dbReference type="GO" id="GO:0062054">
    <property type="term" value="F:fluoride channel activity"/>
    <property type="evidence" value="ECO:0007669"/>
    <property type="project" value="UniProtKB-UniRule"/>
</dbReference>
<comment type="similarity">
    <text evidence="7 10">Belongs to the fluoride channel Fluc/FEX (TC 1.A.43) family.</text>
</comment>
<evidence type="ECO:0000256" key="10">
    <source>
        <dbReference type="HAMAP-Rule" id="MF_00454"/>
    </source>
</evidence>
<evidence type="ECO:0000256" key="1">
    <source>
        <dbReference type="ARBA" id="ARBA00004651"/>
    </source>
</evidence>
<dbReference type="GO" id="GO:0005886">
    <property type="term" value="C:plasma membrane"/>
    <property type="evidence" value="ECO:0007669"/>
    <property type="project" value="UniProtKB-SubCell"/>
</dbReference>
<keyword evidence="10" id="KW-0406">Ion transport</keyword>
<evidence type="ECO:0000256" key="4">
    <source>
        <dbReference type="ARBA" id="ARBA00022989"/>
    </source>
</evidence>
<dbReference type="InterPro" id="IPR003691">
    <property type="entry name" value="FluC"/>
</dbReference>
<sequence>MADWIWVGIGGFAGAVCRYGSVTYLGKRFPSLIMPIGTLFVNLLGAFLLGLLTGLDANVQMILLLGTGFMGAFTTFSTFQYELVQFSKQKRFGAAGQYLLLSVVLGLVLAYAGFELGKGL</sequence>
<evidence type="ECO:0000256" key="7">
    <source>
        <dbReference type="ARBA" id="ARBA00035120"/>
    </source>
</evidence>
<dbReference type="OrthoDB" id="9815830at2"/>
<comment type="activity regulation">
    <text evidence="10">Na(+) is not transported, but it plays an essential structural role and its presence is essential for fluoride channel function.</text>
</comment>